<evidence type="ECO:0000259" key="1">
    <source>
        <dbReference type="Pfam" id="PF05368"/>
    </source>
</evidence>
<reference evidence="2 3" key="1">
    <citation type="submission" date="2017-12" db="EMBL/GenBank/DDBJ databases">
        <title>Anaerobic carbon monoxide metabolism by Pleomorphomonas carboxyditropha sp. nov., a new mesophilic hydrogenogenic carboxidotroph.</title>
        <authorList>
            <person name="Esquivel-Elizondo S."/>
            <person name="Krajmalnik-Brown R."/>
        </authorList>
    </citation>
    <scope>NUCLEOTIDE SEQUENCE [LARGE SCALE GENOMIC DNA]</scope>
    <source>
        <strain evidence="2 3">R5-392</strain>
    </source>
</reference>
<dbReference type="Gene3D" id="3.40.50.720">
    <property type="entry name" value="NAD(P)-binding Rossmann-like Domain"/>
    <property type="match status" value="1"/>
</dbReference>
<comment type="caution">
    <text evidence="2">The sequence shown here is derived from an EMBL/GenBank/DDBJ whole genome shotgun (WGS) entry which is preliminary data.</text>
</comment>
<dbReference type="EMBL" id="PJNW01000002">
    <property type="protein sequence ID" value="PKR90389.1"/>
    <property type="molecule type" value="Genomic_DNA"/>
</dbReference>
<dbReference type="PANTHER" id="PTHR47129">
    <property type="entry name" value="QUINONE OXIDOREDUCTASE 2"/>
    <property type="match status" value="1"/>
</dbReference>
<evidence type="ECO:0000313" key="2">
    <source>
        <dbReference type="EMBL" id="PKR90389.1"/>
    </source>
</evidence>
<organism evidence="2 3">
    <name type="scientific">Pleomorphomonas diazotrophica</name>
    <dbReference type="NCBI Taxonomy" id="1166257"/>
    <lineage>
        <taxon>Bacteria</taxon>
        <taxon>Pseudomonadati</taxon>
        <taxon>Pseudomonadota</taxon>
        <taxon>Alphaproteobacteria</taxon>
        <taxon>Hyphomicrobiales</taxon>
        <taxon>Pleomorphomonadaceae</taxon>
        <taxon>Pleomorphomonas</taxon>
    </lineage>
</organism>
<dbReference type="PANTHER" id="PTHR47129:SF1">
    <property type="entry name" value="NMRA-LIKE DOMAIN-CONTAINING PROTEIN"/>
    <property type="match status" value="1"/>
</dbReference>
<accession>A0A1I4QW17</accession>
<dbReference type="RefSeq" id="WP_101287482.1">
    <property type="nucleotide sequence ID" value="NZ_FOUQ01000001.1"/>
</dbReference>
<gene>
    <name evidence="2" type="ORF">CXZ10_03150</name>
</gene>
<evidence type="ECO:0000313" key="3">
    <source>
        <dbReference type="Proteomes" id="UP000233491"/>
    </source>
</evidence>
<dbReference type="OrthoDB" id="7771794at2"/>
<keyword evidence="3" id="KW-1185">Reference proteome</keyword>
<dbReference type="InterPro" id="IPR036291">
    <property type="entry name" value="NAD(P)-bd_dom_sf"/>
</dbReference>
<dbReference type="Pfam" id="PF05368">
    <property type="entry name" value="NmrA"/>
    <property type="match status" value="1"/>
</dbReference>
<proteinExistence type="predicted"/>
<feature type="domain" description="NmrA-like" evidence="1">
    <location>
        <begin position="2"/>
        <end position="254"/>
    </location>
</feature>
<dbReference type="InterPro" id="IPR008030">
    <property type="entry name" value="NmrA-like"/>
</dbReference>
<dbReference type="SUPFAM" id="SSF51735">
    <property type="entry name" value="NAD(P)-binding Rossmann-fold domains"/>
    <property type="match status" value="1"/>
</dbReference>
<dbReference type="Gene3D" id="3.90.25.10">
    <property type="entry name" value="UDP-galactose 4-epimerase, domain 1"/>
    <property type="match status" value="1"/>
</dbReference>
<sequence length="296" mass="30857">MSEKLMVTGATGKLGRSVVNLLLGEFGIAPADLVAGTRDPGKLSDLSTRGVTVRAVDFDKPETLPAAFAGIDRLLIVSTDAIGVRLAGQQAAVKAAKAAGVKGLVYTSAPNPHGDNHPLSFAGDHAGTETAIFDSGLPYRILRNNWYQENLAMSLPAVLKSGTWYTSEEPGTKVAYVAHEDCARAAAAALIRPWKDDRAIYEITGAEALTIEELAALASEKLAKPINVVHLSPEALASGLKAANLPPPVIEMLLSLDATNSAGLLAKTSGAVEELTGRKPSPIASYLEANRAALTA</sequence>
<name>A0A1I4QW17_9HYPH</name>
<protein>
    <submittedName>
        <fullName evidence="2">NAD(P)-dependent oxidoreductase</fullName>
    </submittedName>
</protein>
<dbReference type="InterPro" id="IPR052718">
    <property type="entry name" value="NmrA-type_oxidoreductase"/>
</dbReference>
<dbReference type="AlphaFoldDB" id="A0A1I4QW17"/>
<dbReference type="Proteomes" id="UP000233491">
    <property type="component" value="Unassembled WGS sequence"/>
</dbReference>